<dbReference type="PROSITE" id="PS50042">
    <property type="entry name" value="CNMP_BINDING_3"/>
    <property type="match status" value="1"/>
</dbReference>
<dbReference type="InterPro" id="IPR014710">
    <property type="entry name" value="RmlC-like_jellyroll"/>
</dbReference>
<evidence type="ECO:0000256" key="1">
    <source>
        <dbReference type="SAM" id="MobiDB-lite"/>
    </source>
</evidence>
<dbReference type="GO" id="GO:0003254">
    <property type="term" value="P:regulation of membrane depolarization"/>
    <property type="evidence" value="ECO:0007669"/>
    <property type="project" value="TreeGrafter"/>
</dbReference>
<organism evidence="4 5">
    <name type="scientific">Vespula germanica</name>
    <name type="common">German yellow jacket</name>
    <name type="synonym">Paravespula germanica</name>
    <dbReference type="NCBI Taxonomy" id="30212"/>
    <lineage>
        <taxon>Eukaryota</taxon>
        <taxon>Metazoa</taxon>
        <taxon>Ecdysozoa</taxon>
        <taxon>Arthropoda</taxon>
        <taxon>Hexapoda</taxon>
        <taxon>Insecta</taxon>
        <taxon>Pterygota</taxon>
        <taxon>Neoptera</taxon>
        <taxon>Endopterygota</taxon>
        <taxon>Hymenoptera</taxon>
        <taxon>Apocrita</taxon>
        <taxon>Aculeata</taxon>
        <taxon>Vespoidea</taxon>
        <taxon>Vespidae</taxon>
        <taxon>Vespinae</taxon>
        <taxon>Vespula</taxon>
    </lineage>
</organism>
<keyword evidence="2" id="KW-0812">Transmembrane</keyword>
<dbReference type="PANTHER" id="PTHR45689">
    <property type="entry name" value="I[[H]] CHANNEL, ISOFORM E"/>
    <property type="match status" value="1"/>
</dbReference>
<dbReference type="Gene3D" id="1.10.287.70">
    <property type="match status" value="1"/>
</dbReference>
<evidence type="ECO:0000313" key="4">
    <source>
        <dbReference type="EMBL" id="KAF7406054.1"/>
    </source>
</evidence>
<dbReference type="SUPFAM" id="SSF51206">
    <property type="entry name" value="cAMP-binding domain-like"/>
    <property type="match status" value="1"/>
</dbReference>
<accession>A0A834NFF9</accession>
<keyword evidence="2" id="KW-0472">Membrane</keyword>
<sequence>MSPRLRKYHVMDTSVIITRKRSKILNSINKNSNSLQDAKQSIENQKKSKANVSVIKDKRVKHKKSLNIQFSKKNTQSERPKKNNTSNKFTMIKNPIPKANKIKYDDIVSDIDNTSCELINDSFIDLNINNEQKSKYDISLNETITPKSSPISITLTPQRTTKTPRKSPLPLTSPKTHSEIPLRISKTPRKLMLSVNSATKLNNCEISLRNRKSINKSLLNNVSMNNVKIRLNRLKTSYISTENLTRLSKSSNMVLKSPDTKSKSLKMKSNEKGKKFTVTTVKESPNENISTKISIRSKKDNIEQKSLSSEASDLELTLTNVNNLSTLYREIISKKAIVILERIPLLDDLSLLLKSQNNPMNSTFDVKHVQQQLCKDPDSLKNSILLNILSKNNETLNNTYSLNLRSTSQIKLKSHLNDDILLHLSPKATSSPVIDNKMHENSIHLDSINKINKSSNSKNNTININDKEIKADETYELLEPKTPHLQRQCRKRRAVELDTNDKRDAKRACKVRFAASESRINKSQTTLLESKSTKLNTSISLCKTKHVSNITVRKTPVIRHISHMRSSSVSNALANKTISDSEFKRRSSSMSNINRTLYNNSRKMDKTLSSTLNKTKHIGSQEKKDVKIRSAKKIPNFSEIHKKLFSKMESLVDNKNRLIKQHEALKTFNVSRLETKDIKRPLPTEIKRDGYTKFGFKIRKADATNIILRKQQINRQKEKREENRVLLKGVRTNRRFELQMKMRMFKKKLNVHICELRRVSDSNLPQLPPNANIFARWKRQYQKLILVCTKHPLTHFFLRSHAAITFEKRKHGRSSYWWIIHPYSTLRFFWDVLMMITFLYFFIIYPYIIGFHRIAKNAHPELLEIITPAYVICIIDIILNFITGYIAIDDHKIFLDPYLIIWHYVKTYFFIDLVSSVPYTWFYKERILPPGPDSNSIFLLLEILPILKIIRLGTLHQYFRQLSITFGSSHIQRMIIWLIIQTLLIFHWSSCFSYVFPYIVMHIIGDTIENSEAYLVQTGLYKQSDWIIYIESLHIGLSNLIGFSFVEFQSFGTLDKITHLIILKLIESLAEPELKYYQIIYEVKNYVQEKKLPKHLQEKLLTYYKYRFQGNFFKKEAISYTLSNHLNQEIMLYSSRGLLENAKIFHNLSSELLGQLITVLKPLIYMETDIIYKCHDEDDCMYFIASGTVALITFWGKEICHLESGNHFGAEVLINNQKRRTESVLTLEICELLRLDRRDFKRVIPHGSELYTRIKNDTIIRHKIIEELEKLHNETEKEKHEL</sequence>
<feature type="domain" description="Cyclic nucleotide-binding" evidence="3">
    <location>
        <begin position="1144"/>
        <end position="1261"/>
    </location>
</feature>
<feature type="compositionally biased region" description="Polar residues" evidence="1">
    <location>
        <begin position="149"/>
        <end position="161"/>
    </location>
</feature>
<dbReference type="Proteomes" id="UP000617340">
    <property type="component" value="Unassembled WGS sequence"/>
</dbReference>
<dbReference type="EMBL" id="JACSDZ010000004">
    <property type="protein sequence ID" value="KAF7406054.1"/>
    <property type="molecule type" value="Genomic_DNA"/>
</dbReference>
<dbReference type="InterPro" id="IPR000595">
    <property type="entry name" value="cNMP-bd_dom"/>
</dbReference>
<dbReference type="InterPro" id="IPR051413">
    <property type="entry name" value="K/Na_HCN_channel"/>
</dbReference>
<keyword evidence="5" id="KW-1185">Reference proteome</keyword>
<dbReference type="GO" id="GO:0035725">
    <property type="term" value="P:sodium ion transmembrane transport"/>
    <property type="evidence" value="ECO:0007669"/>
    <property type="project" value="TreeGrafter"/>
</dbReference>
<evidence type="ECO:0000256" key="2">
    <source>
        <dbReference type="SAM" id="Phobius"/>
    </source>
</evidence>
<evidence type="ECO:0000259" key="3">
    <source>
        <dbReference type="PROSITE" id="PS50042"/>
    </source>
</evidence>
<dbReference type="Gene3D" id="2.60.120.10">
    <property type="entry name" value="Jelly Rolls"/>
    <property type="match status" value="1"/>
</dbReference>
<feature type="region of interest" description="Disordered" evidence="1">
    <location>
        <begin position="149"/>
        <end position="176"/>
    </location>
</feature>
<feature type="transmembrane region" description="Helical" evidence="2">
    <location>
        <begin position="828"/>
        <end position="849"/>
    </location>
</feature>
<dbReference type="GO" id="GO:0005249">
    <property type="term" value="F:voltage-gated potassium channel activity"/>
    <property type="evidence" value="ECO:0007669"/>
    <property type="project" value="TreeGrafter"/>
</dbReference>
<evidence type="ECO:0000313" key="5">
    <source>
        <dbReference type="Proteomes" id="UP000617340"/>
    </source>
</evidence>
<dbReference type="Gene3D" id="1.10.287.630">
    <property type="entry name" value="Helix hairpin bin"/>
    <property type="match status" value="1"/>
</dbReference>
<feature type="transmembrane region" description="Helical" evidence="2">
    <location>
        <begin position="900"/>
        <end position="922"/>
    </location>
</feature>
<keyword evidence="2" id="KW-1133">Transmembrane helix</keyword>
<dbReference type="InterPro" id="IPR018490">
    <property type="entry name" value="cNMP-bd_dom_sf"/>
</dbReference>
<protein>
    <recommendedName>
        <fullName evidence="3">Cyclic nucleotide-binding domain-containing protein</fullName>
    </recommendedName>
</protein>
<feature type="region of interest" description="Disordered" evidence="1">
    <location>
        <begin position="66"/>
        <end position="91"/>
    </location>
</feature>
<dbReference type="PANTHER" id="PTHR45689:SF14">
    <property type="entry name" value="CYCLIC NUCLEOTIDE-GATED CATION CHANNEL SUBUNIT A-LIKE PROTEIN"/>
    <property type="match status" value="1"/>
</dbReference>
<feature type="transmembrane region" description="Helical" evidence="2">
    <location>
        <begin position="869"/>
        <end position="888"/>
    </location>
</feature>
<dbReference type="Pfam" id="PF00027">
    <property type="entry name" value="cNMP_binding"/>
    <property type="match status" value="1"/>
</dbReference>
<proteinExistence type="predicted"/>
<reference evidence="4" key="1">
    <citation type="journal article" date="2020" name="G3 (Bethesda)">
        <title>High-Quality Assemblies for Three Invasive Social Wasps from the &lt;i&gt;Vespula&lt;/i&gt; Genus.</title>
        <authorList>
            <person name="Harrop T.W.R."/>
            <person name="Guhlin J."/>
            <person name="McLaughlin G.M."/>
            <person name="Permina E."/>
            <person name="Stockwell P."/>
            <person name="Gilligan J."/>
            <person name="Le Lec M.F."/>
            <person name="Gruber M.A.M."/>
            <person name="Quinn O."/>
            <person name="Lovegrove M."/>
            <person name="Duncan E.J."/>
            <person name="Remnant E.J."/>
            <person name="Van Eeckhoven J."/>
            <person name="Graham B."/>
            <person name="Knapp R.A."/>
            <person name="Langford K.W."/>
            <person name="Kronenberg Z."/>
            <person name="Press M.O."/>
            <person name="Eacker S.M."/>
            <person name="Wilson-Rankin E.E."/>
            <person name="Purcell J."/>
            <person name="Lester P.J."/>
            <person name="Dearden P.K."/>
        </authorList>
    </citation>
    <scope>NUCLEOTIDE SEQUENCE</scope>
    <source>
        <strain evidence="4">Linc-1</strain>
    </source>
</reference>
<name>A0A834NFF9_VESGE</name>
<feature type="transmembrane region" description="Helical" evidence="2">
    <location>
        <begin position="975"/>
        <end position="996"/>
    </location>
</feature>
<dbReference type="GO" id="GO:0098855">
    <property type="term" value="C:HCN channel complex"/>
    <property type="evidence" value="ECO:0007669"/>
    <property type="project" value="TreeGrafter"/>
</dbReference>
<dbReference type="CDD" id="cd00038">
    <property type="entry name" value="CAP_ED"/>
    <property type="match status" value="1"/>
</dbReference>
<gene>
    <name evidence="4" type="ORF">HZH68_005423</name>
</gene>
<dbReference type="SUPFAM" id="SSF81324">
    <property type="entry name" value="Voltage-gated potassium channels"/>
    <property type="match status" value="1"/>
</dbReference>
<dbReference type="SMART" id="SM00100">
    <property type="entry name" value="cNMP"/>
    <property type="match status" value="1"/>
</dbReference>
<comment type="caution">
    <text evidence="4">The sequence shown here is derived from an EMBL/GenBank/DDBJ whole genome shotgun (WGS) entry which is preliminary data.</text>
</comment>